<evidence type="ECO:0000313" key="2">
    <source>
        <dbReference type="Proteomes" id="UP001375743"/>
    </source>
</evidence>
<accession>A0ABU8XP25</accession>
<name>A0ABU8XP25_9PROT</name>
<organism evidence="1 2">
    <name type="scientific">Benzoatithermus flavus</name>
    <dbReference type="NCBI Taxonomy" id="3108223"/>
    <lineage>
        <taxon>Bacteria</taxon>
        <taxon>Pseudomonadati</taxon>
        <taxon>Pseudomonadota</taxon>
        <taxon>Alphaproteobacteria</taxon>
        <taxon>Geminicoccales</taxon>
        <taxon>Geminicoccaceae</taxon>
        <taxon>Benzoatithermus</taxon>
    </lineage>
</organism>
<dbReference type="InterPro" id="IPR021457">
    <property type="entry name" value="DUF3108"/>
</dbReference>
<sequence length="275" mass="29416">MSLSENVLRVSVAGLVAACLAVPTGTAMRAAAAGFDARYAVQATGIEIGQAALSLESMAEGLRTRFVFESGAMLGLVQPSLTRMDGIARVRAAEVKPRSFEATYSREDRIRDIGIRYGADGEIASFALTKGGRVRVSRVPDGLGSGTVDPLAAILRARAWLGQAVEGDELDLKVFTGRKRYDAHVRYLGSTQITQRGDSKAAHRVALQYRVAQELDEDTGKLVPERGGAQREIEIVVSADGRYLPLRASGSFDGWPLTAELLEECEAPPGCATPH</sequence>
<evidence type="ECO:0000313" key="1">
    <source>
        <dbReference type="EMBL" id="MEK0082960.1"/>
    </source>
</evidence>
<dbReference type="Pfam" id="PF11306">
    <property type="entry name" value="DUF3108"/>
    <property type="match status" value="1"/>
</dbReference>
<gene>
    <name evidence="1" type="ORF">U1T56_07345</name>
</gene>
<dbReference type="RefSeq" id="WP_418158807.1">
    <property type="nucleotide sequence ID" value="NZ_JBBLZC010000005.1"/>
</dbReference>
<dbReference type="Proteomes" id="UP001375743">
    <property type="component" value="Unassembled WGS sequence"/>
</dbReference>
<reference evidence="1 2" key="1">
    <citation type="submission" date="2024-01" db="EMBL/GenBank/DDBJ databases">
        <title>Multi-omics insights into the function and evolution of sodium benzoate biodegradation pathways in Benzoatithermus flavus gen. nov., sp. nov. from hot spring.</title>
        <authorList>
            <person name="Hu C.-J."/>
            <person name="Li W.-J."/>
        </authorList>
    </citation>
    <scope>NUCLEOTIDE SEQUENCE [LARGE SCALE GENOMIC DNA]</scope>
    <source>
        <strain evidence="1 2">SYSU G07066</strain>
    </source>
</reference>
<proteinExistence type="predicted"/>
<protein>
    <submittedName>
        <fullName evidence="1">DUF3108 domain-containing protein</fullName>
    </submittedName>
</protein>
<dbReference type="EMBL" id="JBBLZC010000005">
    <property type="protein sequence ID" value="MEK0082960.1"/>
    <property type="molecule type" value="Genomic_DNA"/>
</dbReference>
<comment type="caution">
    <text evidence="1">The sequence shown here is derived from an EMBL/GenBank/DDBJ whole genome shotgun (WGS) entry which is preliminary data.</text>
</comment>
<keyword evidence="2" id="KW-1185">Reference proteome</keyword>